<evidence type="ECO:0000313" key="13">
    <source>
        <dbReference type="EMBL" id="MVB12964.1"/>
    </source>
</evidence>
<comment type="subcellular location">
    <subcellularLocation>
        <location evidence="9">Cytoplasm</location>
    </subcellularLocation>
</comment>
<comment type="pathway">
    <text evidence="9">Amino-acid biosynthesis; L-lysine biosynthesis via DAP pathway; (S)-tetrahydrodipicolinate from L-aspartate: step 4/4.</text>
</comment>
<feature type="binding site" evidence="9">
    <location>
        <begin position="85"/>
        <end position="87"/>
    </location>
    <ligand>
        <name>NAD(+)</name>
        <dbReference type="ChEBI" id="CHEBI:57540"/>
    </ligand>
</feature>
<evidence type="ECO:0000256" key="7">
    <source>
        <dbReference type="ARBA" id="ARBA00023027"/>
    </source>
</evidence>
<evidence type="ECO:0000313" key="14">
    <source>
        <dbReference type="EMBL" id="QNK41234.1"/>
    </source>
</evidence>
<keyword evidence="5 9" id="KW-0220">Diaminopimelate biosynthesis</keyword>
<dbReference type="AlphaFoldDB" id="A0A6N8I4I8"/>
<dbReference type="InterPro" id="IPR000846">
    <property type="entry name" value="DapB_N"/>
</dbReference>
<dbReference type="HAMAP" id="MF_00102">
    <property type="entry name" value="DapB"/>
    <property type="match status" value="1"/>
</dbReference>
<feature type="binding site" evidence="9">
    <location>
        <position position="144"/>
    </location>
    <ligand>
        <name>(S)-2,3,4,5-tetrahydrodipicolinate</name>
        <dbReference type="ChEBI" id="CHEBI:16845"/>
    </ligand>
</feature>
<dbReference type="GO" id="GO:0016726">
    <property type="term" value="F:oxidoreductase activity, acting on CH or CH2 groups, NAD or NADP as acceptor"/>
    <property type="evidence" value="ECO:0007669"/>
    <property type="project" value="UniProtKB-UniRule"/>
</dbReference>
<dbReference type="PANTHER" id="PTHR20836">
    <property type="entry name" value="DIHYDRODIPICOLINATE REDUCTASE"/>
    <property type="match status" value="1"/>
</dbReference>
<dbReference type="OrthoDB" id="9790352at2"/>
<dbReference type="GO" id="GO:0051287">
    <property type="term" value="F:NAD binding"/>
    <property type="evidence" value="ECO:0007669"/>
    <property type="project" value="UniProtKB-UniRule"/>
</dbReference>
<comment type="similarity">
    <text evidence="1 9">Belongs to the DapB family.</text>
</comment>
<dbReference type="InterPro" id="IPR023940">
    <property type="entry name" value="DHDPR_bac"/>
</dbReference>
<keyword evidence="7 9" id="KW-0520">NAD</keyword>
<keyword evidence="6 9" id="KW-0560">Oxidoreductase</keyword>
<protein>
    <recommendedName>
        <fullName evidence="9 10">4-hydroxy-tetrahydrodipicolinate reductase</fullName>
        <shortName evidence="9">HTPA reductase</shortName>
        <ecNumber evidence="9 10">1.17.1.8</ecNumber>
    </recommendedName>
</protein>
<dbReference type="GO" id="GO:0008839">
    <property type="term" value="F:4-hydroxy-tetrahydrodipicolinate reductase"/>
    <property type="evidence" value="ECO:0007669"/>
    <property type="project" value="UniProtKB-UniRule"/>
</dbReference>
<evidence type="ECO:0000256" key="8">
    <source>
        <dbReference type="ARBA" id="ARBA00023154"/>
    </source>
</evidence>
<evidence type="ECO:0000256" key="4">
    <source>
        <dbReference type="ARBA" id="ARBA00022857"/>
    </source>
</evidence>
<feature type="domain" description="Dihydrodipicolinate reductase C-terminal" evidence="12">
    <location>
        <begin position="115"/>
        <end position="249"/>
    </location>
</feature>
<keyword evidence="8 9" id="KW-0457">Lysine biosynthesis</keyword>
<dbReference type="RefSeq" id="WP_066644209.1">
    <property type="nucleotide sequence ID" value="NZ_CP060286.1"/>
</dbReference>
<name>A0A6N8I4I8_9FIRM</name>
<evidence type="ECO:0000313" key="16">
    <source>
        <dbReference type="Proteomes" id="UP000515909"/>
    </source>
</evidence>
<keyword evidence="4 9" id="KW-0521">NADP</keyword>
<dbReference type="GO" id="GO:0019877">
    <property type="term" value="P:diaminopimelate biosynthetic process"/>
    <property type="evidence" value="ECO:0007669"/>
    <property type="project" value="UniProtKB-UniRule"/>
</dbReference>
<evidence type="ECO:0000259" key="12">
    <source>
        <dbReference type="Pfam" id="PF05173"/>
    </source>
</evidence>
<accession>A0A6N8I4I8</accession>
<dbReference type="SUPFAM" id="SSF51735">
    <property type="entry name" value="NAD(P)-binding Rossmann-fold domains"/>
    <property type="match status" value="1"/>
</dbReference>
<dbReference type="Pfam" id="PF01113">
    <property type="entry name" value="DapB_N"/>
    <property type="match status" value="1"/>
</dbReference>
<evidence type="ECO:0000256" key="2">
    <source>
        <dbReference type="ARBA" id="ARBA00022490"/>
    </source>
</evidence>
<dbReference type="PANTHER" id="PTHR20836:SF7">
    <property type="entry name" value="4-HYDROXY-TETRAHYDRODIPICOLINATE REDUCTASE"/>
    <property type="match status" value="1"/>
</dbReference>
<evidence type="ECO:0000256" key="10">
    <source>
        <dbReference type="NCBIfam" id="TIGR00036"/>
    </source>
</evidence>
<dbReference type="NCBIfam" id="TIGR00036">
    <property type="entry name" value="dapB"/>
    <property type="match status" value="1"/>
</dbReference>
<dbReference type="Pfam" id="PF05173">
    <property type="entry name" value="DapB_C"/>
    <property type="match status" value="1"/>
</dbReference>
<evidence type="ECO:0000259" key="11">
    <source>
        <dbReference type="Pfam" id="PF01113"/>
    </source>
</evidence>
<dbReference type="InterPro" id="IPR022664">
    <property type="entry name" value="DapB_N_CS"/>
</dbReference>
<dbReference type="Gene3D" id="3.30.360.10">
    <property type="entry name" value="Dihydrodipicolinate Reductase, domain 2"/>
    <property type="match status" value="1"/>
</dbReference>
<evidence type="ECO:0000256" key="3">
    <source>
        <dbReference type="ARBA" id="ARBA00022605"/>
    </source>
</evidence>
<dbReference type="GO" id="GO:0009089">
    <property type="term" value="P:lysine biosynthetic process via diaminopimelate"/>
    <property type="evidence" value="ECO:0007669"/>
    <property type="project" value="UniProtKB-UniRule"/>
</dbReference>
<gene>
    <name evidence="13" type="primary">dapB_2</name>
    <name evidence="9" type="synonym">dapB</name>
    <name evidence="13" type="ORF">CAFE_37170</name>
    <name evidence="14" type="ORF">HCR03_02710</name>
</gene>
<evidence type="ECO:0000256" key="1">
    <source>
        <dbReference type="ARBA" id="ARBA00006642"/>
    </source>
</evidence>
<feature type="binding site" evidence="9">
    <location>
        <begin position="109"/>
        <end position="112"/>
    </location>
    <ligand>
        <name>NAD(+)</name>
        <dbReference type="ChEBI" id="CHEBI:57540"/>
    </ligand>
</feature>
<dbReference type="Gene3D" id="3.40.50.720">
    <property type="entry name" value="NAD(P)-binding Rossmann-like Domain"/>
    <property type="match status" value="1"/>
</dbReference>
<feature type="binding site" evidence="9">
    <location>
        <begin position="8"/>
        <end position="13"/>
    </location>
    <ligand>
        <name>NAD(+)</name>
        <dbReference type="ChEBI" id="CHEBI:57540"/>
    </ligand>
</feature>
<dbReference type="InterPro" id="IPR036291">
    <property type="entry name" value="NAD(P)-bd_dom_sf"/>
</dbReference>
<dbReference type="Proteomes" id="UP000515909">
    <property type="component" value="Chromosome"/>
</dbReference>
<dbReference type="Proteomes" id="UP000469440">
    <property type="component" value="Unassembled WGS sequence"/>
</dbReference>
<comment type="catalytic activity">
    <reaction evidence="9">
        <text>(S)-2,3,4,5-tetrahydrodipicolinate + NAD(+) + H2O = (2S,4S)-4-hydroxy-2,3,4,5-tetrahydrodipicolinate + NADH + H(+)</text>
        <dbReference type="Rhea" id="RHEA:35323"/>
        <dbReference type="ChEBI" id="CHEBI:15377"/>
        <dbReference type="ChEBI" id="CHEBI:15378"/>
        <dbReference type="ChEBI" id="CHEBI:16845"/>
        <dbReference type="ChEBI" id="CHEBI:57540"/>
        <dbReference type="ChEBI" id="CHEBI:57945"/>
        <dbReference type="ChEBI" id="CHEBI:67139"/>
        <dbReference type="EC" id="1.17.1.8"/>
    </reaction>
</comment>
<dbReference type="PIRSF" id="PIRSF000161">
    <property type="entry name" value="DHPR"/>
    <property type="match status" value="1"/>
</dbReference>
<reference evidence="13 15" key="1">
    <citation type="submission" date="2019-09" db="EMBL/GenBank/DDBJ databases">
        <title>Genome sequence of Clostridium sp. EA1.</title>
        <authorList>
            <person name="Poehlein A."/>
            <person name="Bengelsdorf F.R."/>
            <person name="Daniel R."/>
        </authorList>
    </citation>
    <scope>NUCLEOTIDE SEQUENCE [LARGE SCALE GENOMIC DNA]</scope>
    <source>
        <strain evidence="13 15">EA1</strain>
    </source>
</reference>
<evidence type="ECO:0000256" key="6">
    <source>
        <dbReference type="ARBA" id="ARBA00023002"/>
    </source>
</evidence>
<organism evidence="13 15">
    <name type="scientific">Caproicibacter fermentans</name>
    <dbReference type="NCBI Taxonomy" id="2576756"/>
    <lineage>
        <taxon>Bacteria</taxon>
        <taxon>Bacillati</taxon>
        <taxon>Bacillota</taxon>
        <taxon>Clostridia</taxon>
        <taxon>Eubacteriales</taxon>
        <taxon>Acutalibacteraceae</taxon>
        <taxon>Caproicibacter</taxon>
    </lineage>
</organism>
<dbReference type="EC" id="1.17.1.8" evidence="9 10"/>
<proteinExistence type="inferred from homology"/>
<dbReference type="FunFam" id="3.30.360.10:FF:000009">
    <property type="entry name" value="4-hydroxy-tetrahydrodipicolinate reductase"/>
    <property type="match status" value="1"/>
</dbReference>
<feature type="binding site" evidence="9">
    <location>
        <position position="34"/>
    </location>
    <ligand>
        <name>NAD(+)</name>
        <dbReference type="ChEBI" id="CHEBI:57540"/>
    </ligand>
</feature>
<comment type="catalytic activity">
    <reaction evidence="9">
        <text>(S)-2,3,4,5-tetrahydrodipicolinate + NADP(+) + H2O = (2S,4S)-4-hydroxy-2,3,4,5-tetrahydrodipicolinate + NADPH + H(+)</text>
        <dbReference type="Rhea" id="RHEA:35331"/>
        <dbReference type="ChEBI" id="CHEBI:15377"/>
        <dbReference type="ChEBI" id="CHEBI:15378"/>
        <dbReference type="ChEBI" id="CHEBI:16845"/>
        <dbReference type="ChEBI" id="CHEBI:57783"/>
        <dbReference type="ChEBI" id="CHEBI:58349"/>
        <dbReference type="ChEBI" id="CHEBI:67139"/>
        <dbReference type="EC" id="1.17.1.8"/>
    </reaction>
</comment>
<dbReference type="UniPathway" id="UPA00034">
    <property type="reaction ID" value="UER00018"/>
</dbReference>
<dbReference type="CDD" id="cd02274">
    <property type="entry name" value="DHDPR_N"/>
    <property type="match status" value="1"/>
</dbReference>
<dbReference type="KEGG" id="cfem:HCR03_02710"/>
<evidence type="ECO:0000313" key="15">
    <source>
        <dbReference type="Proteomes" id="UP000469440"/>
    </source>
</evidence>
<dbReference type="GO" id="GO:0050661">
    <property type="term" value="F:NADP binding"/>
    <property type="evidence" value="ECO:0007669"/>
    <property type="project" value="UniProtKB-UniRule"/>
</dbReference>
<keyword evidence="2 9" id="KW-0963">Cytoplasm</keyword>
<dbReference type="PROSITE" id="PS01298">
    <property type="entry name" value="DAPB"/>
    <property type="match status" value="1"/>
</dbReference>
<comment type="caution">
    <text evidence="9">Was originally thought to be a dihydrodipicolinate reductase (DHDPR), catalyzing the conversion of dihydrodipicolinate to tetrahydrodipicolinate. However, it was shown in E.coli that the substrate of the enzymatic reaction is not dihydrodipicolinate (DHDP) but in fact (2S,4S)-4-hydroxy-2,3,4,5-tetrahydrodipicolinic acid (HTPA), the product released by the DapA-catalyzed reaction.</text>
</comment>
<dbReference type="SUPFAM" id="SSF55347">
    <property type="entry name" value="Glyceraldehyde-3-phosphate dehydrogenase-like, C-terminal domain"/>
    <property type="match status" value="1"/>
</dbReference>
<accession>A0A7G8TC93</accession>
<evidence type="ECO:0000256" key="9">
    <source>
        <dbReference type="HAMAP-Rule" id="MF_00102"/>
    </source>
</evidence>
<dbReference type="GO" id="GO:0005829">
    <property type="term" value="C:cytosol"/>
    <property type="evidence" value="ECO:0007669"/>
    <property type="project" value="TreeGrafter"/>
</dbReference>
<keyword evidence="15" id="KW-1185">Reference proteome</keyword>
<keyword evidence="3 9" id="KW-0028">Amino-acid biosynthesis</keyword>
<feature type="domain" description="Dihydrodipicolinate reductase N-terminal" evidence="11">
    <location>
        <begin position="3"/>
        <end position="112"/>
    </location>
</feature>
<dbReference type="EMBL" id="VWXL01000108">
    <property type="protein sequence ID" value="MVB12964.1"/>
    <property type="molecule type" value="Genomic_DNA"/>
</dbReference>
<comment type="caution">
    <text evidence="9">Lacks conserved residue(s) required for the propagation of feature annotation.</text>
</comment>
<feature type="active site" description="Proton donor" evidence="9">
    <location>
        <position position="147"/>
    </location>
</feature>
<dbReference type="InterPro" id="IPR022663">
    <property type="entry name" value="DapB_C"/>
</dbReference>
<dbReference type="EMBL" id="CP060286">
    <property type="protein sequence ID" value="QNK41234.1"/>
    <property type="molecule type" value="Genomic_DNA"/>
</dbReference>
<comment type="function">
    <text evidence="9">Catalyzes the conversion of 4-hydroxy-tetrahydrodipicolinate (HTPA) to tetrahydrodipicolinate.</text>
</comment>
<evidence type="ECO:0000256" key="5">
    <source>
        <dbReference type="ARBA" id="ARBA00022915"/>
    </source>
</evidence>
<reference evidence="14 16" key="2">
    <citation type="submission" date="2020-08" db="EMBL/GenBank/DDBJ databases">
        <title>The isolate Caproiciproducens sp. 7D4C2 produces n-caproate at mildly acidic conditions from hexoses: genome and rBOX comparison with related strains and chain-elongating bacteria.</title>
        <authorList>
            <person name="Esquivel-Elizondo S."/>
            <person name="Bagci C."/>
            <person name="Temovska M."/>
            <person name="Jeon B.S."/>
            <person name="Bessarab I."/>
            <person name="Williams R.B.H."/>
            <person name="Huson D.H."/>
            <person name="Angenent L.T."/>
        </authorList>
    </citation>
    <scope>NUCLEOTIDE SEQUENCE [LARGE SCALE GENOMIC DNA]</scope>
    <source>
        <strain evidence="14 16">7D4C2</strain>
    </source>
</reference>
<comment type="subunit">
    <text evidence="9">Homotetramer.</text>
</comment>
<sequence length="254" mass="27697">MLKMILSGCSGTMGKVIDHCTAERNDIEIVAGIDLHTGSDHSFPVYPSPEQISCSADVLVDFSNPALLNPLLEFGKKTKLPLVLCTTGYDKSQVKALQEASGEIPIFYSRNMSMGINLLIELAKKAERVLGSSGFDVEIVEAHHNQKIDAPSGTALMIADSIAEASGKQMHYLYDRHSQRKKRSVREIGIHSIRGGTIVGEHRVLFAGPHEVLTISHSAQSKEIFAHGAINAAVFLARKEKGLYSMADLIQEED</sequence>
<feature type="active site" description="Proton donor/acceptor" evidence="9">
    <location>
        <position position="143"/>
    </location>
</feature>
<feature type="binding site" evidence="9">
    <location>
        <begin position="153"/>
        <end position="154"/>
    </location>
    <ligand>
        <name>(S)-2,3,4,5-tetrahydrodipicolinate</name>
        <dbReference type="ChEBI" id="CHEBI:16845"/>
    </ligand>
</feature>